<feature type="region of interest" description="Disordered" evidence="3">
    <location>
        <begin position="239"/>
        <end position="259"/>
    </location>
</feature>
<name>A0A8J2Q2Q1_9HEXA</name>
<dbReference type="Proteomes" id="UP000708208">
    <property type="component" value="Unassembled WGS sequence"/>
</dbReference>
<feature type="compositionally biased region" description="Polar residues" evidence="3">
    <location>
        <begin position="250"/>
        <end position="259"/>
    </location>
</feature>
<sequence>MIYHATIPPCRHYIHQILTNIIYCTKYDRFVVGTPVPRTICSYTILSNVKRQGDLISPTYPGVYPKDLSCMYKFIGKPSQRIRLEFRDFDLFFGGAHCPFDDVKIYDGMETTAPLIGTYCGQQRNLVVYSSEHVMLVTFTTLERITEAQNRGFSAVWEFSESFVKLDFITQNAGEHIRGTECDQRILSKGQSNGNVYSPNYPFLYLPKIVCRYFIYGLQDPQHLERVRLVYEKFDVPSNANTRNSEEDQNQSTSHKVNTSITRGRIAVQYRQV</sequence>
<dbReference type="OrthoDB" id="6022136at2759"/>
<keyword evidence="1" id="KW-1015">Disulfide bond</keyword>
<evidence type="ECO:0000313" key="6">
    <source>
        <dbReference type="Proteomes" id="UP000708208"/>
    </source>
</evidence>
<feature type="domain" description="CUB" evidence="4">
    <location>
        <begin position="41"/>
        <end position="160"/>
    </location>
</feature>
<evidence type="ECO:0000313" key="5">
    <source>
        <dbReference type="EMBL" id="CAG7831151.1"/>
    </source>
</evidence>
<dbReference type="PROSITE" id="PS01180">
    <property type="entry name" value="CUB"/>
    <property type="match status" value="1"/>
</dbReference>
<dbReference type="EMBL" id="CAJVCH010559019">
    <property type="protein sequence ID" value="CAG7831151.1"/>
    <property type="molecule type" value="Genomic_DNA"/>
</dbReference>
<gene>
    <name evidence="5" type="ORF">AFUS01_LOCUS40907</name>
</gene>
<proteinExistence type="predicted"/>
<dbReference type="AlphaFoldDB" id="A0A8J2Q2Q1"/>
<dbReference type="Pfam" id="PF00431">
    <property type="entry name" value="CUB"/>
    <property type="match status" value="1"/>
</dbReference>
<dbReference type="FunFam" id="2.60.120.290:FF:000005">
    <property type="entry name" value="Procollagen C-endopeptidase enhancer 1"/>
    <property type="match status" value="1"/>
</dbReference>
<evidence type="ECO:0000256" key="1">
    <source>
        <dbReference type="ARBA" id="ARBA00023157"/>
    </source>
</evidence>
<keyword evidence="6" id="KW-1185">Reference proteome</keyword>
<dbReference type="SMART" id="SM00042">
    <property type="entry name" value="CUB"/>
    <property type="match status" value="1"/>
</dbReference>
<evidence type="ECO:0000256" key="2">
    <source>
        <dbReference type="PROSITE-ProRule" id="PRU00059"/>
    </source>
</evidence>
<dbReference type="PANTHER" id="PTHR47537:SF6">
    <property type="entry name" value="CUB DOMAIN-CONTAINING PROTEIN"/>
    <property type="match status" value="1"/>
</dbReference>
<comment type="caution">
    <text evidence="5">The sequence shown here is derived from an EMBL/GenBank/DDBJ whole genome shotgun (WGS) entry which is preliminary data.</text>
</comment>
<accession>A0A8J2Q2Q1</accession>
<dbReference type="CDD" id="cd00041">
    <property type="entry name" value="CUB"/>
    <property type="match status" value="1"/>
</dbReference>
<comment type="caution">
    <text evidence="2">Lacks conserved residue(s) required for the propagation of feature annotation.</text>
</comment>
<dbReference type="InterPro" id="IPR000859">
    <property type="entry name" value="CUB_dom"/>
</dbReference>
<protein>
    <recommendedName>
        <fullName evidence="4">CUB domain-containing protein</fullName>
    </recommendedName>
</protein>
<dbReference type="InterPro" id="IPR053207">
    <property type="entry name" value="Non-NMDA_GluR_Accessory"/>
</dbReference>
<organism evidence="5 6">
    <name type="scientific">Allacma fusca</name>
    <dbReference type="NCBI Taxonomy" id="39272"/>
    <lineage>
        <taxon>Eukaryota</taxon>
        <taxon>Metazoa</taxon>
        <taxon>Ecdysozoa</taxon>
        <taxon>Arthropoda</taxon>
        <taxon>Hexapoda</taxon>
        <taxon>Collembola</taxon>
        <taxon>Symphypleona</taxon>
        <taxon>Sminthuridae</taxon>
        <taxon>Allacma</taxon>
    </lineage>
</organism>
<dbReference type="GO" id="GO:0005886">
    <property type="term" value="C:plasma membrane"/>
    <property type="evidence" value="ECO:0007669"/>
    <property type="project" value="TreeGrafter"/>
</dbReference>
<dbReference type="PANTHER" id="PTHR47537">
    <property type="entry name" value="CUBILIN"/>
    <property type="match status" value="1"/>
</dbReference>
<evidence type="ECO:0000256" key="3">
    <source>
        <dbReference type="SAM" id="MobiDB-lite"/>
    </source>
</evidence>
<evidence type="ECO:0000259" key="4">
    <source>
        <dbReference type="PROSITE" id="PS01180"/>
    </source>
</evidence>
<reference evidence="5" key="1">
    <citation type="submission" date="2021-06" db="EMBL/GenBank/DDBJ databases">
        <authorList>
            <person name="Hodson N. C."/>
            <person name="Mongue J. A."/>
            <person name="Jaron S. K."/>
        </authorList>
    </citation>
    <scope>NUCLEOTIDE SEQUENCE</scope>
</reference>